<feature type="domain" description="Carrier" evidence="1">
    <location>
        <begin position="3"/>
        <end position="80"/>
    </location>
</feature>
<evidence type="ECO:0000313" key="2">
    <source>
        <dbReference type="EMBL" id="GAA0362410.1"/>
    </source>
</evidence>
<evidence type="ECO:0000313" key="3">
    <source>
        <dbReference type="Proteomes" id="UP001501822"/>
    </source>
</evidence>
<accession>A0ABP3H9U4</accession>
<dbReference type="Gene3D" id="1.10.1200.10">
    <property type="entry name" value="ACP-like"/>
    <property type="match status" value="1"/>
</dbReference>
<dbReference type="SUPFAM" id="SSF47336">
    <property type="entry name" value="ACP-like"/>
    <property type="match status" value="1"/>
</dbReference>
<proteinExistence type="predicted"/>
<dbReference type="InterPro" id="IPR036736">
    <property type="entry name" value="ACP-like_sf"/>
</dbReference>
<evidence type="ECO:0000259" key="1">
    <source>
        <dbReference type="PROSITE" id="PS50075"/>
    </source>
</evidence>
<dbReference type="EMBL" id="BAAABM010000056">
    <property type="protein sequence ID" value="GAA0362410.1"/>
    <property type="molecule type" value="Genomic_DNA"/>
</dbReference>
<sequence length="87" mass="9011">MSPTVFAAVRDSLCSALGLDSDTHVITPESELLELPGAASIAMVRALVDIEDRLGVELDDEAIFRVRTVGDVCAVVAGKLKGAGNDG</sequence>
<dbReference type="InterPro" id="IPR009081">
    <property type="entry name" value="PP-bd_ACP"/>
</dbReference>
<dbReference type="Proteomes" id="UP001501822">
    <property type="component" value="Unassembled WGS sequence"/>
</dbReference>
<gene>
    <name evidence="2" type="ORF">GCM10010151_60530</name>
</gene>
<organism evidence="2 3">
    <name type="scientific">Actinoallomurus spadix</name>
    <dbReference type="NCBI Taxonomy" id="79912"/>
    <lineage>
        <taxon>Bacteria</taxon>
        <taxon>Bacillati</taxon>
        <taxon>Actinomycetota</taxon>
        <taxon>Actinomycetes</taxon>
        <taxon>Streptosporangiales</taxon>
        <taxon>Thermomonosporaceae</taxon>
        <taxon>Actinoallomurus</taxon>
    </lineage>
</organism>
<dbReference type="Pfam" id="PF00550">
    <property type="entry name" value="PP-binding"/>
    <property type="match status" value="1"/>
</dbReference>
<dbReference type="PROSITE" id="PS50075">
    <property type="entry name" value="CARRIER"/>
    <property type="match status" value="1"/>
</dbReference>
<reference evidence="3" key="1">
    <citation type="journal article" date="2019" name="Int. J. Syst. Evol. Microbiol.">
        <title>The Global Catalogue of Microorganisms (GCM) 10K type strain sequencing project: providing services to taxonomists for standard genome sequencing and annotation.</title>
        <authorList>
            <consortium name="The Broad Institute Genomics Platform"/>
            <consortium name="The Broad Institute Genome Sequencing Center for Infectious Disease"/>
            <person name="Wu L."/>
            <person name="Ma J."/>
        </authorList>
    </citation>
    <scope>NUCLEOTIDE SEQUENCE [LARGE SCALE GENOMIC DNA]</scope>
    <source>
        <strain evidence="3">JCM 3146</strain>
    </source>
</reference>
<name>A0ABP3H9U4_9ACTN</name>
<keyword evidence="3" id="KW-1185">Reference proteome</keyword>
<comment type="caution">
    <text evidence="2">The sequence shown here is derived from an EMBL/GenBank/DDBJ whole genome shotgun (WGS) entry which is preliminary data.</text>
</comment>
<protein>
    <recommendedName>
        <fullName evidence="1">Carrier domain-containing protein</fullName>
    </recommendedName>
</protein>
<dbReference type="RefSeq" id="WP_252806126.1">
    <property type="nucleotide sequence ID" value="NZ_BAAABM010000056.1"/>
</dbReference>